<reference evidence="4 5" key="1">
    <citation type="journal article" date="2012" name="Nucleic Acids Res.">
        <title>Sequencing of the smallest Apicomplexan genome from the human pathogen Babesia microti.</title>
        <authorList>
            <person name="Cornillot E."/>
            <person name="Hadj-Kaddour K."/>
            <person name="Dassouli A."/>
            <person name="Noel B."/>
            <person name="Ranwez V."/>
            <person name="Vacherie B."/>
            <person name="Augagneur Y."/>
            <person name="Bres V."/>
            <person name="Duclos A."/>
            <person name="Randazzo S."/>
            <person name="Carcy B."/>
            <person name="Debierre-Grockiego F."/>
            <person name="Delbecq S."/>
            <person name="Moubri-Menage K."/>
            <person name="Shams-Eldin H."/>
            <person name="Usmani-Brown S."/>
            <person name="Bringaud F."/>
            <person name="Wincker P."/>
            <person name="Vivares C.P."/>
            <person name="Schwarz R.T."/>
            <person name="Schetters T.P."/>
            <person name="Krause P.J."/>
            <person name="Gorenflot A."/>
            <person name="Berry V."/>
            <person name="Barbe V."/>
            <person name="Ben Mamoun C."/>
        </authorList>
    </citation>
    <scope>NUCLEOTIDE SEQUENCE [LARGE SCALE GENOMIC DNA]</scope>
    <source>
        <strain evidence="4 5">RI</strain>
    </source>
</reference>
<reference evidence="4 5" key="2">
    <citation type="journal article" date="2013" name="PLoS ONE">
        <title>Whole genome mapping and re-organization of the nuclear and mitochondrial genomes of Babesia microti isolates.</title>
        <authorList>
            <person name="Cornillot E."/>
            <person name="Dassouli A."/>
            <person name="Garg A."/>
            <person name="Pachikara N."/>
            <person name="Randazzo S."/>
            <person name="Depoix D."/>
            <person name="Carcy B."/>
            <person name="Delbecq S."/>
            <person name="Frutos R."/>
            <person name="Silva J.C."/>
            <person name="Sutton R."/>
            <person name="Krause P.J."/>
            <person name="Mamoun C.B."/>
        </authorList>
    </citation>
    <scope>NUCLEOTIDE SEQUENCE [LARGE SCALE GENOMIC DNA]</scope>
    <source>
        <strain evidence="4 5">RI</strain>
    </source>
</reference>
<reference evidence="4 5" key="3">
    <citation type="journal article" date="2016" name="Sci. Rep.">
        <title>Genome-wide diversity and gene expression profiling of Babesia microti isolates identify polymorphic genes that mediate host-pathogen interactions.</title>
        <authorList>
            <person name="Silva J.C."/>
            <person name="Cornillot E."/>
            <person name="McCracken C."/>
            <person name="Usmani-Brown S."/>
            <person name="Dwivedi A."/>
            <person name="Ifeonu O.O."/>
            <person name="Crabtree J."/>
            <person name="Gotia H.T."/>
            <person name="Virji A.Z."/>
            <person name="Reynes C."/>
            <person name="Colinge J."/>
            <person name="Kumar V."/>
            <person name="Lawres L."/>
            <person name="Pazzi J.E."/>
            <person name="Pablo J.V."/>
            <person name="Hung C."/>
            <person name="Brancato J."/>
            <person name="Kumari P."/>
            <person name="Orvis J."/>
            <person name="Tretina K."/>
            <person name="Chibucos M."/>
            <person name="Ott S."/>
            <person name="Sadzewicz L."/>
            <person name="Sengamalay N."/>
            <person name="Shetty A.C."/>
            <person name="Su Q."/>
            <person name="Tallon L."/>
            <person name="Fraser C.M."/>
            <person name="Frutos R."/>
            <person name="Molina D.M."/>
            <person name="Krause P.J."/>
            <person name="Ben Mamoun C."/>
        </authorList>
    </citation>
    <scope>NUCLEOTIDE SEQUENCE [LARGE SCALE GENOMIC DNA]</scope>
    <source>
        <strain evidence="4 5">RI</strain>
    </source>
</reference>
<dbReference type="GO" id="GO:0000712">
    <property type="term" value="P:resolution of meiotic recombination intermediates"/>
    <property type="evidence" value="ECO:0007669"/>
    <property type="project" value="TreeGrafter"/>
</dbReference>
<proteinExistence type="inferred from homology"/>
<sequence>MNVESLQRLCNDRDYLHKSLLSNFLEHPFNTSLPSNFGNIVDGRLSDFHILQIICVKDIGKSNRNEHDEMKYDKRMLRLSLTDGKQSVIAYEYKRILELDSLCDKNVRCLAKVALINNPVIKKGTLWLLPENVKVLFQGFKCLTYNPIHNVNENETIDTNLTQINSINNSNHNKNSILYNQKISSIHFEKVSSLHNNDDSNKSQIDADNNYLNLHNDKICKLDNVACRKVPTQFESSLLLIKNISSNLDNHSNLQQKNNKSSGISVCKTDSNAIIVEDEWEDDKPPENVFGDKLSECSFYTYIAHTKYNISLDNMELLSKALTQYSIDITHTLCKKYTINQSEIYLLASKMPHNKHIFNSEIRKESFYATISKAVILDGHYMSSQLWLLELLIATHPIIYSLSDQNTLELYCNNKIRTSGVDNVQINIAILLYNFVGYLDLSIYGYKGNTCIWLSNIKNNDDLFPTLSMQP</sequence>
<evidence type="ECO:0000256" key="1">
    <source>
        <dbReference type="ARBA" id="ARBA00006395"/>
    </source>
</evidence>
<dbReference type="KEGG" id="bmic:BMR1_03g03305"/>
<dbReference type="GeneID" id="24425307"/>
<dbReference type="EMBL" id="LN871598">
    <property type="protein sequence ID" value="CTQ41261.1"/>
    <property type="molecule type" value="Genomic_DNA"/>
</dbReference>
<dbReference type="Pfam" id="PF08585">
    <property type="entry name" value="RMI1_N_C"/>
    <property type="match status" value="1"/>
</dbReference>
<dbReference type="OrthoDB" id="363777at2759"/>
<dbReference type="RefSeq" id="XP_012649272.1">
    <property type="nucleotide sequence ID" value="XM_012793818.1"/>
</dbReference>
<dbReference type="InterPro" id="IPR013894">
    <property type="entry name" value="RMI1_OB"/>
</dbReference>
<dbReference type="GO" id="GO:0000724">
    <property type="term" value="P:double-strand break repair via homologous recombination"/>
    <property type="evidence" value="ECO:0007669"/>
    <property type="project" value="TreeGrafter"/>
</dbReference>
<dbReference type="AlphaFoldDB" id="A0A0K3AUJ1"/>
<protein>
    <recommendedName>
        <fullName evidence="2">RecQ-mediated genome instability protein 1</fullName>
    </recommendedName>
</protein>
<dbReference type="PANTHER" id="PTHR14790">
    <property type="entry name" value="RECQ-MEDIATED GENOME INSTABILITY PROTEIN 1 RMI1"/>
    <property type="match status" value="1"/>
</dbReference>
<dbReference type="Proteomes" id="UP000002899">
    <property type="component" value="Chromosome III"/>
</dbReference>
<dbReference type="VEuPathDB" id="PiroplasmaDB:BMR1_03g03305"/>
<evidence type="ECO:0000259" key="3">
    <source>
        <dbReference type="Pfam" id="PF08585"/>
    </source>
</evidence>
<accession>A0A0K3AUJ1</accession>
<dbReference type="GO" id="GO:0016604">
    <property type="term" value="C:nuclear body"/>
    <property type="evidence" value="ECO:0007669"/>
    <property type="project" value="TreeGrafter"/>
</dbReference>
<comment type="similarity">
    <text evidence="1">Belongs to the RMI1 family.</text>
</comment>
<evidence type="ECO:0000256" key="2">
    <source>
        <dbReference type="ARBA" id="ARBA00018987"/>
    </source>
</evidence>
<evidence type="ECO:0000313" key="4">
    <source>
        <dbReference type="EMBL" id="CTQ41261.1"/>
    </source>
</evidence>
<organism evidence="4 5">
    <name type="scientific">Babesia microti (strain RI)</name>
    <dbReference type="NCBI Taxonomy" id="1133968"/>
    <lineage>
        <taxon>Eukaryota</taxon>
        <taxon>Sar</taxon>
        <taxon>Alveolata</taxon>
        <taxon>Apicomplexa</taxon>
        <taxon>Aconoidasida</taxon>
        <taxon>Piroplasmida</taxon>
        <taxon>Babesiidae</taxon>
        <taxon>Babesia</taxon>
    </lineage>
</organism>
<dbReference type="Gene3D" id="2.40.50.770">
    <property type="entry name" value="RecQ-mediated genome instability protein Rmi1, C-terminal domain"/>
    <property type="match status" value="1"/>
</dbReference>
<name>A0A0K3AUJ1_BABMR</name>
<evidence type="ECO:0000313" key="5">
    <source>
        <dbReference type="Proteomes" id="UP000002899"/>
    </source>
</evidence>
<dbReference type="PANTHER" id="PTHR14790:SF15">
    <property type="entry name" value="RECQ-MEDIATED GENOME INSTABILITY PROTEIN 1"/>
    <property type="match status" value="1"/>
</dbReference>
<feature type="domain" description="RecQ mediated genome instability protein 1 OB-fold" evidence="3">
    <location>
        <begin position="59"/>
        <end position="136"/>
    </location>
</feature>
<dbReference type="InterPro" id="IPR042470">
    <property type="entry name" value="RMI1_N_C_sf"/>
</dbReference>
<gene>
    <name evidence="4" type="ORF">BMR1_03g03305</name>
</gene>
<dbReference type="GO" id="GO:0031422">
    <property type="term" value="C:RecQ family helicase-topoisomerase III complex"/>
    <property type="evidence" value="ECO:0007669"/>
    <property type="project" value="TreeGrafter"/>
</dbReference>
<keyword evidence="5" id="KW-1185">Reference proteome</keyword>